<feature type="signal peptide" evidence="2">
    <location>
        <begin position="1"/>
        <end position="22"/>
    </location>
</feature>
<dbReference type="PIRSF" id="PIRSF017082">
    <property type="entry name" value="YflP"/>
    <property type="match status" value="1"/>
</dbReference>
<geneLocation type="plasmid" evidence="6">
    <name>co2235_mp</name>
</geneLocation>
<evidence type="ECO:0000313" key="7">
    <source>
        <dbReference type="Proteomes" id="UP000623307"/>
    </source>
</evidence>
<evidence type="ECO:0000313" key="3">
    <source>
        <dbReference type="EMBL" id="QRQ91631.1"/>
    </source>
</evidence>
<feature type="chain" id="PRO_5044585566" evidence="2">
    <location>
        <begin position="23"/>
        <end position="320"/>
    </location>
</feature>
<evidence type="ECO:0000256" key="1">
    <source>
        <dbReference type="ARBA" id="ARBA00006987"/>
    </source>
</evidence>
<evidence type="ECO:0000313" key="4">
    <source>
        <dbReference type="EMBL" id="SPC05123.1"/>
    </source>
</evidence>
<dbReference type="Pfam" id="PF03401">
    <property type="entry name" value="TctC"/>
    <property type="match status" value="1"/>
</dbReference>
<comment type="similarity">
    <text evidence="1">Belongs to the UPF0065 (bug) family.</text>
</comment>
<dbReference type="SUPFAM" id="SSF53850">
    <property type="entry name" value="Periplasmic binding protein-like II"/>
    <property type="match status" value="1"/>
</dbReference>
<sequence>MIKRPIAAAITCALFAATAVRAAEYPSKPVSFVVPFAAGSATDQLARALGVSITAKTGQAIVVENRPGASGIIAAQHVARAAPDGYTVLITTNTTQAANPHLFKRLPYNPVTDFQPVTALGRGGQVLVVRSDSKYKDIGELLTQARKAPGKLTFGSGNSSSRVAGEMLKQLAKVDITWVGYNSNPNAMNDLLGGHIETMLVDTVVGLPHIASGKLRPLAATTATRLPQLPNVPTMQEAGIKGYEIGYWFAAYLPAGTPTPIAQKLRDLLVHAVGDKQAASFFQMTATQSWTTTPAELAAFQKTESEKWGRVIKAAGIEPE</sequence>
<dbReference type="GeneID" id="303488152"/>
<gene>
    <name evidence="5" type="ORF">CO2235_MP10356</name>
    <name evidence="4" type="ORF">CO2235_U1010077</name>
    <name evidence="3" type="ORF">JTE92_01420</name>
</gene>
<dbReference type="Proteomes" id="UP000623307">
    <property type="component" value="Chromosome 1"/>
</dbReference>
<evidence type="ECO:0000313" key="5">
    <source>
        <dbReference type="EMBL" id="SPC18146.1"/>
    </source>
</evidence>
<evidence type="ECO:0000256" key="2">
    <source>
        <dbReference type="SAM" id="SignalP"/>
    </source>
</evidence>
<evidence type="ECO:0000313" key="6">
    <source>
        <dbReference type="Proteomes" id="UP000256862"/>
    </source>
</evidence>
<reference evidence="3 7" key="3">
    <citation type="submission" date="2021-02" db="EMBL/GenBank/DDBJ databases">
        <title>Complete Genome Sequence of Cupriavidus oxalaticus Strain Ox1, a Soil Oxalate-Degrading Species.</title>
        <authorList>
            <person name="Palmieri F."/>
            <person name="Udriet P."/>
            <person name="Deuasquier M."/>
            <person name="Beaudoing E."/>
            <person name="Johnson S.L."/>
            <person name="Davenport K.W."/>
            <person name="Chain P.S."/>
            <person name="Bindschedler S."/>
            <person name="Junier P."/>
        </authorList>
    </citation>
    <scope>NUCLEOTIDE SEQUENCE [LARGE SCALE GENOMIC DNA]</scope>
    <source>
        <strain evidence="3 7">Ox1</strain>
    </source>
</reference>
<accession>A0A375FNJ3</accession>
<dbReference type="PANTHER" id="PTHR42928:SF5">
    <property type="entry name" value="BLR1237 PROTEIN"/>
    <property type="match status" value="1"/>
</dbReference>
<dbReference type="InterPro" id="IPR005064">
    <property type="entry name" value="BUG"/>
</dbReference>
<dbReference type="Gene3D" id="3.40.190.10">
    <property type="entry name" value="Periplasmic binding protein-like II"/>
    <property type="match status" value="1"/>
</dbReference>
<dbReference type="InterPro" id="IPR042100">
    <property type="entry name" value="Bug_dom1"/>
</dbReference>
<organism evidence="4 6">
    <name type="scientific">Cupriavidus oxalaticus</name>
    <dbReference type="NCBI Taxonomy" id="96344"/>
    <lineage>
        <taxon>Bacteria</taxon>
        <taxon>Pseudomonadati</taxon>
        <taxon>Pseudomonadota</taxon>
        <taxon>Betaproteobacteria</taxon>
        <taxon>Burkholderiales</taxon>
        <taxon>Burkholderiaceae</taxon>
        <taxon>Cupriavidus</taxon>
    </lineage>
</organism>
<keyword evidence="2" id="KW-0732">Signal</keyword>
<dbReference type="CDD" id="cd07012">
    <property type="entry name" value="PBP2_Bug_TTT"/>
    <property type="match status" value="1"/>
</dbReference>
<dbReference type="RefSeq" id="WP_063239415.1">
    <property type="nucleotide sequence ID" value="NZ_CP069809.1"/>
</dbReference>
<dbReference type="Proteomes" id="UP000256862">
    <property type="component" value="Plasmid CO2235_mp"/>
</dbReference>
<dbReference type="AlphaFoldDB" id="A0A375FNJ3"/>
<protein>
    <submittedName>
        <fullName evidence="4">ABC transporter substrate-binding protein</fullName>
    </submittedName>
    <submittedName>
        <fullName evidence="3">Tripartite tricarboxylate transporter substrate binding protein</fullName>
    </submittedName>
</protein>
<reference evidence="4 6" key="1">
    <citation type="submission" date="2018-01" db="EMBL/GenBank/DDBJ databases">
        <authorList>
            <person name="Clerissi C."/>
        </authorList>
    </citation>
    <scope>NUCLEOTIDE SEQUENCE</scope>
    <source>
        <strain evidence="4">Cupriavidus oxalaticus LMG 2235</strain>
        <plasmid evidence="6">co2235_mp</plasmid>
    </source>
</reference>
<reference evidence="6" key="2">
    <citation type="submission" date="2018-01" db="EMBL/GenBank/DDBJ databases">
        <authorList>
            <person name="Gaut B.S."/>
            <person name="Morton B.R."/>
            <person name="Clegg M.T."/>
            <person name="Duvall M.R."/>
        </authorList>
    </citation>
    <scope>NUCLEOTIDE SEQUENCE [LARGE SCALE GENOMIC DNA]</scope>
</reference>
<proteinExistence type="inferred from homology"/>
<dbReference type="EMBL" id="CP069811">
    <property type="protein sequence ID" value="QRQ91631.1"/>
    <property type="molecule type" value="Genomic_DNA"/>
</dbReference>
<name>A0A375FNJ3_9BURK</name>
<dbReference type="EMBL" id="OGUS01000004">
    <property type="protein sequence ID" value="SPC05123.1"/>
    <property type="molecule type" value="Genomic_DNA"/>
</dbReference>
<keyword evidence="7" id="KW-1185">Reference proteome</keyword>
<dbReference type="OrthoDB" id="8678477at2"/>
<dbReference type="EMBL" id="OGUS01000132">
    <property type="protein sequence ID" value="SPC18146.1"/>
    <property type="molecule type" value="Genomic_DNA"/>
</dbReference>
<dbReference type="PANTHER" id="PTHR42928">
    <property type="entry name" value="TRICARBOXYLATE-BINDING PROTEIN"/>
    <property type="match status" value="1"/>
</dbReference>
<dbReference type="Gene3D" id="3.40.190.150">
    <property type="entry name" value="Bordetella uptake gene, domain 1"/>
    <property type="match status" value="1"/>
</dbReference>